<evidence type="ECO:0000256" key="1">
    <source>
        <dbReference type="ARBA" id="ARBA00010838"/>
    </source>
</evidence>
<dbReference type="AlphaFoldDB" id="D1AQN8"/>
<evidence type="ECO:0000256" key="4">
    <source>
        <dbReference type="PROSITE-ProRule" id="PRU10055"/>
    </source>
</evidence>
<comment type="catalytic activity">
    <reaction evidence="6">
        <text>a 6-phospho-beta-D-galactoside + H2O = D-galactose 6-phosphate + an alcohol</text>
        <dbReference type="Rhea" id="RHEA:24568"/>
        <dbReference type="ChEBI" id="CHEBI:15377"/>
        <dbReference type="ChEBI" id="CHEBI:30879"/>
        <dbReference type="ChEBI" id="CHEBI:58534"/>
        <dbReference type="ChEBI" id="CHEBI:91004"/>
        <dbReference type="EC" id="3.2.1.85"/>
    </reaction>
</comment>
<dbReference type="HOGENOM" id="CLU_001859_1_3_0"/>
<dbReference type="InterPro" id="IPR001360">
    <property type="entry name" value="Glyco_hydro_1"/>
</dbReference>
<dbReference type="PRINTS" id="PR00131">
    <property type="entry name" value="GLHYDRLASE1"/>
</dbReference>
<comment type="pathway">
    <text evidence="6">Carbohydrate metabolism; lactose degradation; D-galactose 6-phosphate and beta-D-glucose from lactose 6-phosphate: step 1/1.</text>
</comment>
<evidence type="ECO:0000313" key="8">
    <source>
        <dbReference type="Proteomes" id="UP000000845"/>
    </source>
</evidence>
<keyword evidence="3 5" id="KW-0326">Glycosidase</keyword>
<dbReference type="NCBIfam" id="TIGR01233">
    <property type="entry name" value="lacG"/>
    <property type="match status" value="1"/>
</dbReference>
<dbReference type="GO" id="GO:0005829">
    <property type="term" value="C:cytosol"/>
    <property type="evidence" value="ECO:0007669"/>
    <property type="project" value="TreeGrafter"/>
</dbReference>
<dbReference type="InterPro" id="IPR018120">
    <property type="entry name" value="Glyco_hydro_1_AS"/>
</dbReference>
<dbReference type="NCBIfam" id="NF010036">
    <property type="entry name" value="PRK13511.1"/>
    <property type="match status" value="1"/>
</dbReference>
<dbReference type="eggNOG" id="COG2723">
    <property type="taxonomic scope" value="Bacteria"/>
</dbReference>
<dbReference type="EC" id="3.2.1.85" evidence="6"/>
<evidence type="ECO:0000256" key="6">
    <source>
        <dbReference type="RuleBase" id="RU004469"/>
    </source>
</evidence>
<dbReference type="SUPFAM" id="SSF51445">
    <property type="entry name" value="(Trans)glycosidases"/>
    <property type="match status" value="1"/>
</dbReference>
<evidence type="ECO:0000313" key="7">
    <source>
        <dbReference type="EMBL" id="ACZ10298.1"/>
    </source>
</evidence>
<sequence>MERLPEDFIFGAATAAFQAEGAVNEDGRGKCYWDEYLHRAESTFNGDTASDFYHKYREDTALCREYGINGIRISIAWTRIIPDGSGKVNQKGIDFYNDMINACLEAGVEPYVTLHHFDTPLELFKNGDWLNRENTEHFVRFAKICFENFGDRVKKWITINEPWSVVAGQYIIGHFPPNIKYDVPKAVQAMHNMCTAHAKAVIEYKKMNLNGEIGIIHILESKYPISEKPEDIRAALLEDTLANKFMLDASLKGSYSESTMQIILEILEKYDAKLDINEDEPDILRKGAELNDFLGVNYYASHFLKGYEGETEIYHNGTGKKGTSIFRIKGVGERVKNPEIETTDWDWPIYPKGLYDMLVRIKNEYPDCQKLYVTENGMGYKDEFINGKIEDIPRIDYIKKHLAAINQAITAGVNVKGYFVWSLMDVLSWTNGFNKRYGLFYVDFQTQKRYPKKSAYWYKETAESKVIK</sequence>
<accession>D1AQN8</accession>
<dbReference type="Gene3D" id="3.20.20.80">
    <property type="entry name" value="Glycosidases"/>
    <property type="match status" value="1"/>
</dbReference>
<feature type="active site" description="Nucleophile" evidence="4">
    <location>
        <position position="375"/>
    </location>
</feature>
<dbReference type="InterPro" id="IPR005928">
    <property type="entry name" value="6P-beta-galactosidase"/>
</dbReference>
<dbReference type="UniPathway" id="UPA00542">
    <property type="reaction ID" value="UER00605"/>
</dbReference>
<dbReference type="STRING" id="526218.Sterm_3459"/>
<gene>
    <name evidence="7" type="ordered locus">Sterm_3459</name>
</gene>
<dbReference type="Proteomes" id="UP000000845">
    <property type="component" value="Chromosome"/>
</dbReference>
<keyword evidence="8" id="KW-1185">Reference proteome</keyword>
<dbReference type="EMBL" id="CP001739">
    <property type="protein sequence ID" value="ACZ10298.1"/>
    <property type="molecule type" value="Genomic_DNA"/>
</dbReference>
<dbReference type="PROSITE" id="PS00653">
    <property type="entry name" value="GLYCOSYL_HYDROL_F1_2"/>
    <property type="match status" value="1"/>
</dbReference>
<dbReference type="Pfam" id="PF00232">
    <property type="entry name" value="Glyco_hydro_1"/>
    <property type="match status" value="1"/>
</dbReference>
<evidence type="ECO:0000256" key="2">
    <source>
        <dbReference type="ARBA" id="ARBA00022801"/>
    </source>
</evidence>
<dbReference type="KEGG" id="str:Sterm_3459"/>
<dbReference type="PANTHER" id="PTHR10353">
    <property type="entry name" value="GLYCOSYL HYDROLASE"/>
    <property type="match status" value="1"/>
</dbReference>
<dbReference type="InterPro" id="IPR017853">
    <property type="entry name" value="GH"/>
</dbReference>
<dbReference type="FunFam" id="3.20.20.80:FF:000004">
    <property type="entry name" value="Beta-glucosidase 6-phospho-beta-glucosidase"/>
    <property type="match status" value="1"/>
</dbReference>
<name>D1AQN8_SEBTE</name>
<dbReference type="CAZy" id="GH1">
    <property type="family name" value="Glycoside Hydrolase Family 1"/>
</dbReference>
<dbReference type="GO" id="GO:0019512">
    <property type="term" value="P:lactose catabolic process via tagatose-6-phosphate"/>
    <property type="evidence" value="ECO:0007669"/>
    <property type="project" value="InterPro"/>
</dbReference>
<dbReference type="GO" id="GO:0033920">
    <property type="term" value="F:6-phospho-beta-galactosidase activity"/>
    <property type="evidence" value="ECO:0007669"/>
    <property type="project" value="UniProtKB-EC"/>
</dbReference>
<reference evidence="7 8" key="2">
    <citation type="journal article" date="2010" name="Stand. Genomic Sci.">
        <title>Complete genome sequence of Sebaldella termitidis type strain (NCTC 11300).</title>
        <authorList>
            <person name="Harmon-Smith M."/>
            <person name="Celia L."/>
            <person name="Chertkov O."/>
            <person name="Lapidus A."/>
            <person name="Copeland A."/>
            <person name="Glavina Del Rio T."/>
            <person name="Nolan M."/>
            <person name="Lucas S."/>
            <person name="Tice H."/>
            <person name="Cheng J.F."/>
            <person name="Han C."/>
            <person name="Detter J.C."/>
            <person name="Bruce D."/>
            <person name="Goodwin L."/>
            <person name="Pitluck S."/>
            <person name="Pati A."/>
            <person name="Liolios K."/>
            <person name="Ivanova N."/>
            <person name="Mavromatis K."/>
            <person name="Mikhailova N."/>
            <person name="Chen A."/>
            <person name="Palaniappan K."/>
            <person name="Land M."/>
            <person name="Hauser L."/>
            <person name="Chang Y.J."/>
            <person name="Jeffries C.D."/>
            <person name="Brettin T."/>
            <person name="Goker M."/>
            <person name="Beck B."/>
            <person name="Bristow J."/>
            <person name="Eisen J.A."/>
            <person name="Markowitz V."/>
            <person name="Hugenholtz P."/>
            <person name="Kyrpides N.C."/>
            <person name="Klenk H.P."/>
            <person name="Chen F."/>
        </authorList>
    </citation>
    <scope>NUCLEOTIDE SEQUENCE [LARGE SCALE GENOMIC DNA]</scope>
    <source>
        <strain evidence="8">ATCC 33386 / NCTC 11300</strain>
    </source>
</reference>
<dbReference type="InterPro" id="IPR033132">
    <property type="entry name" value="GH_1_N_CS"/>
</dbReference>
<organism evidence="7 8">
    <name type="scientific">Sebaldella termitidis (strain ATCC 33386 / NCTC 11300)</name>
    <dbReference type="NCBI Taxonomy" id="526218"/>
    <lineage>
        <taxon>Bacteria</taxon>
        <taxon>Fusobacteriati</taxon>
        <taxon>Fusobacteriota</taxon>
        <taxon>Fusobacteriia</taxon>
        <taxon>Fusobacteriales</taxon>
        <taxon>Leptotrichiaceae</taxon>
        <taxon>Sebaldella</taxon>
    </lineage>
</organism>
<evidence type="ECO:0000256" key="5">
    <source>
        <dbReference type="RuleBase" id="RU004468"/>
    </source>
</evidence>
<dbReference type="GO" id="GO:0008422">
    <property type="term" value="F:beta-glucosidase activity"/>
    <property type="evidence" value="ECO:0007669"/>
    <property type="project" value="TreeGrafter"/>
</dbReference>
<comment type="similarity">
    <text evidence="1">Belongs to the glycosyl hydrolase 1 family.</text>
</comment>
<dbReference type="PANTHER" id="PTHR10353:SF36">
    <property type="entry name" value="LP05116P"/>
    <property type="match status" value="1"/>
</dbReference>
<keyword evidence="2 5" id="KW-0378">Hydrolase</keyword>
<reference evidence="8" key="1">
    <citation type="submission" date="2009-09" db="EMBL/GenBank/DDBJ databases">
        <title>The complete chromosome of Sebaldella termitidis ATCC 33386.</title>
        <authorList>
            <consortium name="US DOE Joint Genome Institute (JGI-PGF)"/>
            <person name="Lucas S."/>
            <person name="Copeland A."/>
            <person name="Lapidus A."/>
            <person name="Glavina del Rio T."/>
            <person name="Dalin E."/>
            <person name="Tice H."/>
            <person name="Bruce D."/>
            <person name="Goodwin L."/>
            <person name="Pitluck S."/>
            <person name="Kyrpides N."/>
            <person name="Mavromatis K."/>
            <person name="Ivanova N."/>
            <person name="Mikhailova N."/>
            <person name="Sims D."/>
            <person name="Meincke L."/>
            <person name="Brettin T."/>
            <person name="Detter J.C."/>
            <person name="Han C."/>
            <person name="Larimer F."/>
            <person name="Land M."/>
            <person name="Hauser L."/>
            <person name="Markowitz V."/>
            <person name="Cheng J.F."/>
            <person name="Hugenholtz P."/>
            <person name="Woyke T."/>
            <person name="Wu D."/>
            <person name="Eisen J.A."/>
        </authorList>
    </citation>
    <scope>NUCLEOTIDE SEQUENCE [LARGE SCALE GENOMIC DNA]</scope>
    <source>
        <strain evidence="8">ATCC 33386 / NCTC 11300</strain>
    </source>
</reference>
<dbReference type="PROSITE" id="PS00572">
    <property type="entry name" value="GLYCOSYL_HYDROL_F1_1"/>
    <property type="match status" value="1"/>
</dbReference>
<dbReference type="RefSeq" id="WP_012862880.1">
    <property type="nucleotide sequence ID" value="NC_013517.1"/>
</dbReference>
<proteinExistence type="inferred from homology"/>
<evidence type="ECO:0000256" key="3">
    <source>
        <dbReference type="ARBA" id="ARBA00023295"/>
    </source>
</evidence>
<protein>
    <recommendedName>
        <fullName evidence="6">6-phospho-beta-galactosidase</fullName>
        <ecNumber evidence="6">3.2.1.85</ecNumber>
    </recommendedName>
</protein>